<gene>
    <name evidence="2" type="ORF">BD626DRAFT_566790</name>
</gene>
<feature type="domain" description="DUF6699" evidence="1">
    <location>
        <begin position="180"/>
        <end position="263"/>
    </location>
</feature>
<evidence type="ECO:0000313" key="2">
    <source>
        <dbReference type="EMBL" id="TRM66164.1"/>
    </source>
</evidence>
<dbReference type="InterPro" id="IPR046522">
    <property type="entry name" value="DUF6699"/>
</dbReference>
<protein>
    <recommendedName>
        <fullName evidence="1">DUF6699 domain-containing protein</fullName>
    </recommendedName>
</protein>
<sequence>MAPRILQARLPPDITNRDELEFDMALLRHRDLDGLPAVFGKMDLTSPSLHWQTPYGSSQGLPKTLPTAKPLYGMSPGSPSYILRISPSGSPHWSSMSSATSSPRRAIEAINSVLGEAVGGLGLGLPLAPMEMHPSFESVHKIAYDLRVPLQHAFLWCMDHFLFTNVTSHETTNLGALDCIVHRGLPWSTILSSDSRTVGDVLHQVHDTLQRQITHEEWQQLTTEEKELVSRAYARRCRGRPDLLSKGVRRVDFLQKRVIVEGLWWEGSWILRTRMPTMAESSAYMNVFSDRLLDQHQ</sequence>
<accession>A0A550CN40</accession>
<dbReference type="Proteomes" id="UP000320762">
    <property type="component" value="Unassembled WGS sequence"/>
</dbReference>
<evidence type="ECO:0000259" key="1">
    <source>
        <dbReference type="Pfam" id="PF20415"/>
    </source>
</evidence>
<organism evidence="2 3">
    <name type="scientific">Schizophyllum amplum</name>
    <dbReference type="NCBI Taxonomy" id="97359"/>
    <lineage>
        <taxon>Eukaryota</taxon>
        <taxon>Fungi</taxon>
        <taxon>Dikarya</taxon>
        <taxon>Basidiomycota</taxon>
        <taxon>Agaricomycotina</taxon>
        <taxon>Agaricomycetes</taxon>
        <taxon>Agaricomycetidae</taxon>
        <taxon>Agaricales</taxon>
        <taxon>Schizophyllaceae</taxon>
        <taxon>Schizophyllum</taxon>
    </lineage>
</organism>
<dbReference type="AlphaFoldDB" id="A0A550CN40"/>
<dbReference type="Pfam" id="PF20415">
    <property type="entry name" value="DUF6699"/>
    <property type="match status" value="1"/>
</dbReference>
<proteinExistence type="predicted"/>
<reference evidence="2 3" key="1">
    <citation type="journal article" date="2019" name="New Phytol.">
        <title>Comparative genomics reveals unique wood-decay strategies and fruiting body development in the Schizophyllaceae.</title>
        <authorList>
            <person name="Almasi E."/>
            <person name="Sahu N."/>
            <person name="Krizsan K."/>
            <person name="Balint B."/>
            <person name="Kovacs G.M."/>
            <person name="Kiss B."/>
            <person name="Cseklye J."/>
            <person name="Drula E."/>
            <person name="Henrissat B."/>
            <person name="Nagy I."/>
            <person name="Chovatia M."/>
            <person name="Adam C."/>
            <person name="LaButti K."/>
            <person name="Lipzen A."/>
            <person name="Riley R."/>
            <person name="Grigoriev I.V."/>
            <person name="Nagy L.G."/>
        </authorList>
    </citation>
    <scope>NUCLEOTIDE SEQUENCE [LARGE SCALE GENOMIC DNA]</scope>
    <source>
        <strain evidence="2 3">NL-1724</strain>
    </source>
</reference>
<name>A0A550CN40_9AGAR</name>
<comment type="caution">
    <text evidence="2">The sequence shown here is derived from an EMBL/GenBank/DDBJ whole genome shotgun (WGS) entry which is preliminary data.</text>
</comment>
<evidence type="ECO:0000313" key="3">
    <source>
        <dbReference type="Proteomes" id="UP000320762"/>
    </source>
</evidence>
<dbReference type="EMBL" id="VDMD01000004">
    <property type="protein sequence ID" value="TRM66164.1"/>
    <property type="molecule type" value="Genomic_DNA"/>
</dbReference>
<dbReference type="OrthoDB" id="3265169at2759"/>
<keyword evidence="3" id="KW-1185">Reference proteome</keyword>
<dbReference type="STRING" id="97359.A0A550CN40"/>